<accession>A0A5C6RK01</accession>
<evidence type="ECO:0000256" key="1">
    <source>
        <dbReference type="SAM" id="SignalP"/>
    </source>
</evidence>
<proteinExistence type="predicted"/>
<feature type="signal peptide" evidence="1">
    <location>
        <begin position="1"/>
        <end position="20"/>
    </location>
</feature>
<gene>
    <name evidence="2" type="ORF">FRY97_17935</name>
</gene>
<evidence type="ECO:0000313" key="3">
    <source>
        <dbReference type="Proteomes" id="UP000321580"/>
    </source>
</evidence>
<dbReference type="EMBL" id="VOOR01000049">
    <property type="protein sequence ID" value="TXB61662.1"/>
    <property type="molecule type" value="Genomic_DNA"/>
</dbReference>
<comment type="caution">
    <text evidence="2">The sequence shown here is derived from an EMBL/GenBank/DDBJ whole genome shotgun (WGS) entry which is preliminary data.</text>
</comment>
<protein>
    <submittedName>
        <fullName evidence="2">Uncharacterized protein</fullName>
    </submittedName>
</protein>
<dbReference type="RefSeq" id="WP_147168949.1">
    <property type="nucleotide sequence ID" value="NZ_VOOR01000049.1"/>
</dbReference>
<dbReference type="Proteomes" id="UP000321580">
    <property type="component" value="Unassembled WGS sequence"/>
</dbReference>
<keyword evidence="3" id="KW-1185">Reference proteome</keyword>
<name>A0A5C6RK01_9BACT</name>
<organism evidence="2 3">
    <name type="scientific">Phaeodactylibacter luteus</name>
    <dbReference type="NCBI Taxonomy" id="1564516"/>
    <lineage>
        <taxon>Bacteria</taxon>
        <taxon>Pseudomonadati</taxon>
        <taxon>Bacteroidota</taxon>
        <taxon>Saprospiria</taxon>
        <taxon>Saprospirales</taxon>
        <taxon>Haliscomenobacteraceae</taxon>
        <taxon>Phaeodactylibacter</taxon>
    </lineage>
</organism>
<evidence type="ECO:0000313" key="2">
    <source>
        <dbReference type="EMBL" id="TXB61662.1"/>
    </source>
</evidence>
<reference evidence="2 3" key="1">
    <citation type="submission" date="2019-08" db="EMBL/GenBank/DDBJ databases">
        <title>Genome of Phaeodactylibacter luteus.</title>
        <authorList>
            <person name="Bowman J.P."/>
        </authorList>
    </citation>
    <scope>NUCLEOTIDE SEQUENCE [LARGE SCALE GENOMIC DNA]</scope>
    <source>
        <strain evidence="2 3">KCTC 42180</strain>
    </source>
</reference>
<feature type="chain" id="PRO_5022787079" evidence="1">
    <location>
        <begin position="21"/>
        <end position="225"/>
    </location>
</feature>
<keyword evidence="1" id="KW-0732">Signal</keyword>
<dbReference type="OrthoDB" id="9834076at2"/>
<sequence length="225" mass="25858">MRLFWLMFIGVFICTGLLHAQEAGSTPSPGPGQAIRELKAGTLIVRLPSNRRKMEALRSELEKEEEGTVRHKWLAKELATTKEETDTFNLYMYRAFQEAYDFSAVQFTYDYFTPQLKTGDLAGALLNEQLQPDNRIAPPDGPYYLLRFGQTQKDYSDGIEAMVVMTPDLKNMAPPFPYYQRLNDFTAFIGSIFPRDDQKLFDALRLVGKLNARLKKFYNQQDEKG</sequence>
<dbReference type="AlphaFoldDB" id="A0A5C6RK01"/>